<feature type="transmembrane region" description="Helical" evidence="1">
    <location>
        <begin position="12"/>
        <end position="32"/>
    </location>
</feature>
<name>A0A6J6I7Z8_9ZZZZ</name>
<feature type="transmembrane region" description="Helical" evidence="1">
    <location>
        <begin position="129"/>
        <end position="147"/>
    </location>
</feature>
<protein>
    <submittedName>
        <fullName evidence="2">Unannotated protein</fullName>
    </submittedName>
</protein>
<organism evidence="2">
    <name type="scientific">freshwater metagenome</name>
    <dbReference type="NCBI Taxonomy" id="449393"/>
    <lineage>
        <taxon>unclassified sequences</taxon>
        <taxon>metagenomes</taxon>
        <taxon>ecological metagenomes</taxon>
    </lineage>
</organism>
<proteinExistence type="predicted"/>
<reference evidence="2" key="1">
    <citation type="submission" date="2020-05" db="EMBL/GenBank/DDBJ databases">
        <authorList>
            <person name="Chiriac C."/>
            <person name="Salcher M."/>
            <person name="Ghai R."/>
            <person name="Kavagutti S V."/>
        </authorList>
    </citation>
    <scope>NUCLEOTIDE SEQUENCE</scope>
</reference>
<feature type="transmembrane region" description="Helical" evidence="1">
    <location>
        <begin position="62"/>
        <end position="81"/>
    </location>
</feature>
<keyword evidence="1" id="KW-0812">Transmembrane</keyword>
<feature type="transmembrane region" description="Helical" evidence="1">
    <location>
        <begin position="214"/>
        <end position="234"/>
    </location>
</feature>
<accession>A0A6J6I7Z8</accession>
<feature type="transmembrane region" description="Helical" evidence="1">
    <location>
        <begin position="38"/>
        <end position="57"/>
    </location>
</feature>
<evidence type="ECO:0000256" key="1">
    <source>
        <dbReference type="SAM" id="Phobius"/>
    </source>
</evidence>
<dbReference type="EMBL" id="CAEZVF010000087">
    <property type="protein sequence ID" value="CAB4622591.1"/>
    <property type="molecule type" value="Genomic_DNA"/>
</dbReference>
<dbReference type="AlphaFoldDB" id="A0A6J6I7Z8"/>
<sequence>MKSEVKSITGADVRQVMPALAVMGWVTIVLALDHFCAQLGQLVLGVATWMVLGFLLWRSPRLLRVQVGIVVVFATVIEYVFSPLLDVYTYRLGGVFGVPSFVPPGHGLVYFAAVTLGTSTLFRSFRKPLIIGCIVIGGLYSMWGVFLSPQSDALGAFWYGCLVLFLIFGKQQLVYVGAFLVVTYLELVGTRWGVWRWSTVDPTGVISIGNPPSGAAGGYGWFDLAAITFAPGLVRRWDLWRGGRKNSERVVVEQPVRGDGTTGH</sequence>
<feature type="transmembrane region" description="Helical" evidence="1">
    <location>
        <begin position="174"/>
        <end position="194"/>
    </location>
</feature>
<feature type="transmembrane region" description="Helical" evidence="1">
    <location>
        <begin position="153"/>
        <end position="169"/>
    </location>
</feature>
<evidence type="ECO:0000313" key="2">
    <source>
        <dbReference type="EMBL" id="CAB4622591.1"/>
    </source>
</evidence>
<keyword evidence="1" id="KW-1133">Transmembrane helix</keyword>
<gene>
    <name evidence="2" type="ORF">UFOPK1939_00674</name>
</gene>
<feature type="transmembrane region" description="Helical" evidence="1">
    <location>
        <begin position="101"/>
        <end position="122"/>
    </location>
</feature>
<keyword evidence="1" id="KW-0472">Membrane</keyword>